<dbReference type="InterPro" id="IPR029044">
    <property type="entry name" value="Nucleotide-diphossugar_trans"/>
</dbReference>
<organism evidence="3 4">
    <name type="scientific">Drechslerella stenobrocha 248</name>
    <dbReference type="NCBI Taxonomy" id="1043628"/>
    <lineage>
        <taxon>Eukaryota</taxon>
        <taxon>Fungi</taxon>
        <taxon>Dikarya</taxon>
        <taxon>Ascomycota</taxon>
        <taxon>Pezizomycotina</taxon>
        <taxon>Orbiliomycetes</taxon>
        <taxon>Orbiliales</taxon>
        <taxon>Orbiliaceae</taxon>
        <taxon>Drechslerella</taxon>
    </lineage>
</organism>
<feature type="transmembrane region" description="Helical" evidence="2">
    <location>
        <begin position="12"/>
        <end position="31"/>
    </location>
</feature>
<protein>
    <recommendedName>
        <fullName evidence="5">Initiation-specific alpha-1,6-mannosyltransferase</fullName>
    </recommendedName>
</protein>
<evidence type="ECO:0008006" key="5">
    <source>
        <dbReference type="Google" id="ProtNLM"/>
    </source>
</evidence>
<keyword evidence="2" id="KW-1133">Transmembrane helix</keyword>
<dbReference type="AlphaFoldDB" id="W7ICL8"/>
<dbReference type="EMBL" id="KI966414">
    <property type="protein sequence ID" value="EWC46870.1"/>
    <property type="molecule type" value="Genomic_DNA"/>
</dbReference>
<dbReference type="SUPFAM" id="SSF53448">
    <property type="entry name" value="Nucleotide-diphospho-sugar transferases"/>
    <property type="match status" value="1"/>
</dbReference>
<gene>
    <name evidence="3" type="ORF">DRE_03882</name>
</gene>
<reference evidence="3 4" key="1">
    <citation type="submission" date="2013-05" db="EMBL/GenBank/DDBJ databases">
        <title>Drechslerella stenobrocha genome reveals carnivorous origination and mechanical trapping mechanism of predatory fungi.</title>
        <authorList>
            <person name="Liu X."/>
            <person name="Zhang W."/>
            <person name="Liu K."/>
        </authorList>
    </citation>
    <scope>NUCLEOTIDE SEQUENCE [LARGE SCALE GENOMIC DNA]</scope>
    <source>
        <strain evidence="3 4">248</strain>
    </source>
</reference>
<dbReference type="PANTHER" id="PTHR31834:SF9">
    <property type="entry name" value="INITIATION-SPECIFIC ALPHA-1,6-MANNOSYLTRANSFERASE"/>
    <property type="match status" value="1"/>
</dbReference>
<name>W7ICL8_9PEZI</name>
<evidence type="ECO:0000313" key="3">
    <source>
        <dbReference type="EMBL" id="EWC46870.1"/>
    </source>
</evidence>
<comment type="similarity">
    <text evidence="1">Belongs to the glycosyltransferase 32 family.</text>
</comment>
<dbReference type="InterPro" id="IPR039367">
    <property type="entry name" value="Och1-like"/>
</dbReference>
<keyword evidence="4" id="KW-1185">Reference proteome</keyword>
<evidence type="ECO:0000256" key="2">
    <source>
        <dbReference type="SAM" id="Phobius"/>
    </source>
</evidence>
<sequence length="385" mass="44464">MIRFARRSRAELVLAAVFVVVLIGIIDRWIASSSIMLRDYRAANYAKQSPSKLDPNRFKNAEYVGIDSHESDLAGNKANSTATAPRARPTHIRKISMSQMGAVRDRATKSLIRGTQIPKKIWQKWKNRIDTRNIWMQDDYIREGWFAWRAFNPSFDHTVLSDADAELFVRSEYAHRPDIVKVFVELQQRIISFDLLRYLVIYRHGGVYNDMDTNCRVPIDDWFRRFSNYGIVAGIEASLDTNDDLGLQIEAFQLTARIQFVQWTVMARPGHPMINRTIEALVSRIYQDTEENGVKRWEIGDLFYEAGNILNVSGPGLYTREVRKYLNQVENRIIDDDEIANLTSITQFGDMLILPVNKWAPEQPHSNSGSEVTAFLRHSFKGTWR</sequence>
<dbReference type="OrthoDB" id="409543at2759"/>
<dbReference type="GO" id="GO:0000136">
    <property type="term" value="C:mannan polymerase complex"/>
    <property type="evidence" value="ECO:0007669"/>
    <property type="project" value="TreeGrafter"/>
</dbReference>
<keyword evidence="2" id="KW-0812">Transmembrane</keyword>
<dbReference type="GO" id="GO:0006487">
    <property type="term" value="P:protein N-linked glycosylation"/>
    <property type="evidence" value="ECO:0007669"/>
    <property type="project" value="TreeGrafter"/>
</dbReference>
<proteinExistence type="inferred from homology"/>
<dbReference type="Proteomes" id="UP000024837">
    <property type="component" value="Unassembled WGS sequence"/>
</dbReference>
<evidence type="ECO:0000256" key="1">
    <source>
        <dbReference type="ARBA" id="ARBA00009003"/>
    </source>
</evidence>
<dbReference type="HOGENOM" id="CLU_022381_0_0_1"/>
<evidence type="ECO:0000313" key="4">
    <source>
        <dbReference type="Proteomes" id="UP000024837"/>
    </source>
</evidence>
<dbReference type="PANTHER" id="PTHR31834">
    <property type="entry name" value="INITIATION-SPECIFIC ALPHA-1,6-MANNOSYLTRANSFERASE"/>
    <property type="match status" value="1"/>
</dbReference>
<keyword evidence="2" id="KW-0472">Membrane</keyword>
<dbReference type="InterPro" id="IPR007577">
    <property type="entry name" value="GlycoTrfase_DXD_sugar-bd_CS"/>
</dbReference>
<dbReference type="Gene3D" id="3.90.550.20">
    <property type="match status" value="1"/>
</dbReference>
<dbReference type="GO" id="GO:0000009">
    <property type="term" value="F:alpha-1,6-mannosyltransferase activity"/>
    <property type="evidence" value="ECO:0007669"/>
    <property type="project" value="InterPro"/>
</dbReference>
<dbReference type="Pfam" id="PF04488">
    <property type="entry name" value="Gly_transf_sug"/>
    <property type="match status" value="1"/>
</dbReference>
<accession>W7ICL8</accession>